<name>A0A1X3F6U6_9BRAD</name>
<dbReference type="Proteomes" id="UP000193553">
    <property type="component" value="Unassembled WGS sequence"/>
</dbReference>
<evidence type="ECO:0000313" key="2">
    <source>
        <dbReference type="EMBL" id="OSJ36489.1"/>
    </source>
</evidence>
<dbReference type="AlphaFoldDB" id="A0A1X3F6U6"/>
<evidence type="ECO:0000313" key="3">
    <source>
        <dbReference type="Proteomes" id="UP000193553"/>
    </source>
</evidence>
<evidence type="ECO:0000313" key="4">
    <source>
        <dbReference type="Proteomes" id="UP000193884"/>
    </source>
</evidence>
<reference evidence="3 4" key="1">
    <citation type="submission" date="2017-03" db="EMBL/GenBank/DDBJ databases">
        <title>Whole genome sequences of fourteen strains of Bradyrhizobium canariense and one strain of Bradyrhizobium japonicum isolated from Lupinus (Papilionoideae: Genisteae) species in Algeria.</title>
        <authorList>
            <person name="Crovadore J."/>
            <person name="Chekireb D."/>
            <person name="Brachmann A."/>
            <person name="Chablais R."/>
            <person name="Cochard B."/>
            <person name="Lefort F."/>
        </authorList>
    </citation>
    <scope>NUCLEOTIDE SEQUENCE [LARGE SCALE GENOMIC DNA]</scope>
    <source>
        <strain evidence="1 3">UBMA195</strain>
        <strain evidence="2 4">UBMAN05</strain>
    </source>
</reference>
<dbReference type="EMBL" id="NAFK01000088">
    <property type="protein sequence ID" value="OSJ36489.1"/>
    <property type="molecule type" value="Genomic_DNA"/>
</dbReference>
<proteinExistence type="predicted"/>
<dbReference type="OrthoDB" id="8252875at2"/>
<evidence type="ECO:0000313" key="1">
    <source>
        <dbReference type="EMBL" id="OSJ16897.1"/>
    </source>
</evidence>
<comment type="caution">
    <text evidence="1">The sequence shown here is derived from an EMBL/GenBank/DDBJ whole genome shotgun (WGS) entry which is preliminary data.</text>
</comment>
<dbReference type="EMBL" id="NAFI01000146">
    <property type="protein sequence ID" value="OSJ16897.1"/>
    <property type="molecule type" value="Genomic_DNA"/>
</dbReference>
<organism evidence="1 3">
    <name type="scientific">Bradyrhizobium canariense</name>
    <dbReference type="NCBI Taxonomy" id="255045"/>
    <lineage>
        <taxon>Bacteria</taxon>
        <taxon>Pseudomonadati</taxon>
        <taxon>Pseudomonadota</taxon>
        <taxon>Alphaproteobacteria</taxon>
        <taxon>Hyphomicrobiales</taxon>
        <taxon>Nitrobacteraceae</taxon>
        <taxon>Bradyrhizobium</taxon>
    </lineage>
</organism>
<dbReference type="Proteomes" id="UP000193884">
    <property type="component" value="Unassembled WGS sequence"/>
</dbReference>
<gene>
    <name evidence="2" type="ORF">BST63_00650</name>
    <name evidence="1" type="ORF">BSZ18_05075</name>
</gene>
<dbReference type="RefSeq" id="WP_018455151.1">
    <property type="nucleotide sequence ID" value="NZ_NAFC01000172.1"/>
</dbReference>
<accession>A0A1X3F6U6</accession>
<sequence>MRAAKALFIRHGAESTPEGRALLLLRHCLSPLQRRQFTQTGYFDVVGGDTGNRYRIYAGAAANVCEIGENGRPKIGLCFLPVGDLPIGDVMLAQKIALETCEASALAVARKFTPSGFLFSRSRPLR</sequence>
<protein>
    <submittedName>
        <fullName evidence="1">Uncharacterized protein</fullName>
    </submittedName>
</protein>
<keyword evidence="4" id="KW-1185">Reference proteome</keyword>